<reference evidence="1" key="1">
    <citation type="submission" date="2023-04" db="EMBL/GenBank/DDBJ databases">
        <title>A chromosome-level genome assembly of the parasitoid wasp Eretmocerus hayati.</title>
        <authorList>
            <person name="Zhong Y."/>
            <person name="Liu S."/>
            <person name="Liu Y."/>
        </authorList>
    </citation>
    <scope>NUCLEOTIDE SEQUENCE</scope>
    <source>
        <strain evidence="1">ZJU_SS_LIU_2023</strain>
    </source>
</reference>
<protein>
    <submittedName>
        <fullName evidence="1">Uncharacterized protein</fullName>
    </submittedName>
</protein>
<dbReference type="EMBL" id="CM056744">
    <property type="protein sequence ID" value="KAJ8667874.1"/>
    <property type="molecule type" value="Genomic_DNA"/>
</dbReference>
<sequence length="128" mass="13751">MLWNVAGAFLGPLMVEMKTWAPPDANFVFSSGICCSSCLGDEALLGVVLLVPIVGRHLTLAGMWQQGGKGGEGDVKELTHVLHKKNIPSGDIYSQPTSTEQYPRHTLSTEFTFPRWPGPAGPDGDLSL</sequence>
<dbReference type="Proteomes" id="UP001239111">
    <property type="component" value="Chromosome 4"/>
</dbReference>
<evidence type="ECO:0000313" key="2">
    <source>
        <dbReference type="Proteomes" id="UP001239111"/>
    </source>
</evidence>
<comment type="caution">
    <text evidence="1">The sequence shown here is derived from an EMBL/GenBank/DDBJ whole genome shotgun (WGS) entry which is preliminary data.</text>
</comment>
<organism evidence="1 2">
    <name type="scientific">Eretmocerus hayati</name>
    <dbReference type="NCBI Taxonomy" id="131215"/>
    <lineage>
        <taxon>Eukaryota</taxon>
        <taxon>Metazoa</taxon>
        <taxon>Ecdysozoa</taxon>
        <taxon>Arthropoda</taxon>
        <taxon>Hexapoda</taxon>
        <taxon>Insecta</taxon>
        <taxon>Pterygota</taxon>
        <taxon>Neoptera</taxon>
        <taxon>Endopterygota</taxon>
        <taxon>Hymenoptera</taxon>
        <taxon>Apocrita</taxon>
        <taxon>Proctotrupomorpha</taxon>
        <taxon>Chalcidoidea</taxon>
        <taxon>Aphelinidae</taxon>
        <taxon>Aphelininae</taxon>
        <taxon>Eretmocerus</taxon>
    </lineage>
</organism>
<name>A0ACC2N9Y9_9HYME</name>
<evidence type="ECO:0000313" key="1">
    <source>
        <dbReference type="EMBL" id="KAJ8667874.1"/>
    </source>
</evidence>
<accession>A0ACC2N9Y9</accession>
<gene>
    <name evidence="1" type="ORF">QAD02_009537</name>
</gene>
<proteinExistence type="predicted"/>
<keyword evidence="2" id="KW-1185">Reference proteome</keyword>